<dbReference type="GO" id="GO:0004623">
    <property type="term" value="F:phospholipase A2 activity"/>
    <property type="evidence" value="ECO:0007669"/>
    <property type="project" value="TreeGrafter"/>
</dbReference>
<dbReference type="InterPro" id="IPR051496">
    <property type="entry name" value="H-rev107_PLA/AT"/>
</dbReference>
<comment type="caution">
    <text evidence="6">The sequence shown here is derived from an EMBL/GenBank/DDBJ whole genome shotgun (WGS) entry which is preliminary data.</text>
</comment>
<dbReference type="GO" id="GO:0005737">
    <property type="term" value="C:cytoplasm"/>
    <property type="evidence" value="ECO:0007669"/>
    <property type="project" value="TreeGrafter"/>
</dbReference>
<evidence type="ECO:0000256" key="1">
    <source>
        <dbReference type="ARBA" id="ARBA00007824"/>
    </source>
</evidence>
<evidence type="ECO:0000256" key="2">
    <source>
        <dbReference type="ARBA" id="ARBA00022679"/>
    </source>
</evidence>
<evidence type="ECO:0000259" key="5">
    <source>
        <dbReference type="PROSITE" id="PS51934"/>
    </source>
</evidence>
<dbReference type="GO" id="GO:0008970">
    <property type="term" value="F:phospholipase A1 activity"/>
    <property type="evidence" value="ECO:0007669"/>
    <property type="project" value="TreeGrafter"/>
</dbReference>
<dbReference type="GO" id="GO:0070292">
    <property type="term" value="P:N-acylphosphatidylethanolamine metabolic process"/>
    <property type="evidence" value="ECO:0007669"/>
    <property type="project" value="TreeGrafter"/>
</dbReference>
<dbReference type="PANTHER" id="PTHR13943:SF31">
    <property type="entry name" value="PHOSPHOLIPASE A AND ACYLTRANSFERASE 3"/>
    <property type="match status" value="1"/>
</dbReference>
<dbReference type="PROSITE" id="PS51934">
    <property type="entry name" value="LRAT"/>
    <property type="match status" value="1"/>
</dbReference>
<accession>A0A9Q1IM98</accession>
<proteinExistence type="inferred from homology"/>
<keyword evidence="4" id="KW-0443">Lipid metabolism</keyword>
<evidence type="ECO:0000313" key="7">
    <source>
        <dbReference type="Proteomes" id="UP001152622"/>
    </source>
</evidence>
<dbReference type="OrthoDB" id="421951at2759"/>
<keyword evidence="2" id="KW-0808">Transferase</keyword>
<dbReference type="Gene3D" id="3.90.1720.10">
    <property type="entry name" value="endopeptidase domain like (from Nostoc punctiforme)"/>
    <property type="match status" value="1"/>
</dbReference>
<protein>
    <recommendedName>
        <fullName evidence="5">LRAT domain-containing protein</fullName>
    </recommendedName>
</protein>
<dbReference type="SUPFAM" id="SSF140726">
    <property type="entry name" value="AF0941-like"/>
    <property type="match status" value="1"/>
</dbReference>
<sequence>MAATVSNKEPKPGDLIEIVRTAYEHWAVYVGDGLVIHLSAPNETAHSSANSKSVLSSKVTVKMEKLEKVVGRHTYRINNLLDNKYESKSPDAIVKEAKSLLGQEQQYRIFASNCEHFVTELRYGKAESRQVRIAAEVAAEEGRSKKKSDKQ</sequence>
<dbReference type="Proteomes" id="UP001152622">
    <property type="component" value="Chromosome 12"/>
</dbReference>
<evidence type="ECO:0000256" key="3">
    <source>
        <dbReference type="ARBA" id="ARBA00022801"/>
    </source>
</evidence>
<dbReference type="Pfam" id="PF04970">
    <property type="entry name" value="LRAT"/>
    <property type="match status" value="1"/>
</dbReference>
<keyword evidence="7" id="KW-1185">Reference proteome</keyword>
<evidence type="ECO:0000256" key="4">
    <source>
        <dbReference type="ARBA" id="ARBA00023098"/>
    </source>
</evidence>
<comment type="similarity">
    <text evidence="1">Belongs to the H-rev107 family.</text>
</comment>
<gene>
    <name evidence="6" type="ORF">SKAU_G00289940</name>
</gene>
<feature type="domain" description="LRAT" evidence="5">
    <location>
        <begin position="15"/>
        <end position="130"/>
    </location>
</feature>
<dbReference type="AlphaFoldDB" id="A0A9Q1IM98"/>
<organism evidence="6 7">
    <name type="scientific">Synaphobranchus kaupii</name>
    <name type="common">Kaup's arrowtooth eel</name>
    <dbReference type="NCBI Taxonomy" id="118154"/>
    <lineage>
        <taxon>Eukaryota</taxon>
        <taxon>Metazoa</taxon>
        <taxon>Chordata</taxon>
        <taxon>Craniata</taxon>
        <taxon>Vertebrata</taxon>
        <taxon>Euteleostomi</taxon>
        <taxon>Actinopterygii</taxon>
        <taxon>Neopterygii</taxon>
        <taxon>Teleostei</taxon>
        <taxon>Anguilliformes</taxon>
        <taxon>Synaphobranchidae</taxon>
        <taxon>Synaphobranchus</taxon>
    </lineage>
</organism>
<dbReference type="PANTHER" id="PTHR13943">
    <property type="entry name" value="HRAS-LIKE SUPPRESSOR - RELATED"/>
    <property type="match status" value="1"/>
</dbReference>
<dbReference type="InterPro" id="IPR036564">
    <property type="entry name" value="AF0941-like_sf"/>
</dbReference>
<dbReference type="GO" id="GO:0016410">
    <property type="term" value="F:N-acyltransferase activity"/>
    <property type="evidence" value="ECO:0007669"/>
    <property type="project" value="TreeGrafter"/>
</dbReference>
<name>A0A9Q1IM98_SYNKA</name>
<dbReference type="InterPro" id="IPR007053">
    <property type="entry name" value="LRAT_dom"/>
</dbReference>
<reference evidence="6" key="1">
    <citation type="journal article" date="2023" name="Science">
        <title>Genome structures resolve the early diversification of teleost fishes.</title>
        <authorList>
            <person name="Parey E."/>
            <person name="Louis A."/>
            <person name="Montfort J."/>
            <person name="Bouchez O."/>
            <person name="Roques C."/>
            <person name="Iampietro C."/>
            <person name="Lluch J."/>
            <person name="Castinel A."/>
            <person name="Donnadieu C."/>
            <person name="Desvignes T."/>
            <person name="Floi Bucao C."/>
            <person name="Jouanno E."/>
            <person name="Wen M."/>
            <person name="Mejri S."/>
            <person name="Dirks R."/>
            <person name="Jansen H."/>
            <person name="Henkel C."/>
            <person name="Chen W.J."/>
            <person name="Zahm M."/>
            <person name="Cabau C."/>
            <person name="Klopp C."/>
            <person name="Thompson A.W."/>
            <person name="Robinson-Rechavi M."/>
            <person name="Braasch I."/>
            <person name="Lecointre G."/>
            <person name="Bobe J."/>
            <person name="Postlethwait J.H."/>
            <person name="Berthelot C."/>
            <person name="Roest Crollius H."/>
            <person name="Guiguen Y."/>
        </authorList>
    </citation>
    <scope>NUCLEOTIDE SEQUENCE</scope>
    <source>
        <strain evidence="6">WJC10195</strain>
    </source>
</reference>
<evidence type="ECO:0000313" key="6">
    <source>
        <dbReference type="EMBL" id="KAJ8344801.1"/>
    </source>
</evidence>
<keyword evidence="3" id="KW-0378">Hydrolase</keyword>
<dbReference type="EMBL" id="JAINUF010000012">
    <property type="protein sequence ID" value="KAJ8344801.1"/>
    <property type="molecule type" value="Genomic_DNA"/>
</dbReference>